<dbReference type="EMBL" id="MZGX01000013">
    <property type="protein sequence ID" value="OPX43926.1"/>
    <property type="molecule type" value="Genomic_DNA"/>
</dbReference>
<reference evidence="1 2" key="1">
    <citation type="submission" date="2017-03" db="EMBL/GenBank/DDBJ databases">
        <title>Genome sequence of Clostridium hungatei DSM 14427.</title>
        <authorList>
            <person name="Poehlein A."/>
            <person name="Daniel R."/>
        </authorList>
    </citation>
    <scope>NUCLEOTIDE SEQUENCE [LARGE SCALE GENOMIC DNA]</scope>
    <source>
        <strain evidence="1 2">DSM 14427</strain>
    </source>
</reference>
<protein>
    <submittedName>
        <fullName evidence="1">DGC domain protein</fullName>
    </submittedName>
</protein>
<accession>A0A1V4SKA6</accession>
<name>A0A1V4SKA6_RUMHU</name>
<comment type="caution">
    <text evidence="1">The sequence shown here is derived from an EMBL/GenBank/DDBJ whole genome shotgun (WGS) entry which is preliminary data.</text>
</comment>
<sequence length="125" mass="13551">MGCCSLKTEGKKRIVYTCSGCCDLGKTSDLLGRKLREEGMALSGCSCLAGIAADIPDLIETAKTADEIICIDGCELSCATRVIEKINIHPKTYILTEYGLKGGNFDVSEKIIDELYSKIFMELKG</sequence>
<dbReference type="STRING" id="48256.CLHUN_21690"/>
<organism evidence="1 2">
    <name type="scientific">Ruminiclostridium hungatei</name>
    <name type="common">Clostridium hungatei</name>
    <dbReference type="NCBI Taxonomy" id="48256"/>
    <lineage>
        <taxon>Bacteria</taxon>
        <taxon>Bacillati</taxon>
        <taxon>Bacillota</taxon>
        <taxon>Clostridia</taxon>
        <taxon>Eubacteriales</taxon>
        <taxon>Oscillospiraceae</taxon>
        <taxon>Ruminiclostridium</taxon>
    </lineage>
</organism>
<evidence type="ECO:0000313" key="1">
    <source>
        <dbReference type="EMBL" id="OPX43926.1"/>
    </source>
</evidence>
<gene>
    <name evidence="1" type="ORF">CLHUN_21690</name>
</gene>
<proteinExistence type="predicted"/>
<dbReference type="Proteomes" id="UP000191554">
    <property type="component" value="Unassembled WGS sequence"/>
</dbReference>
<keyword evidence="2" id="KW-1185">Reference proteome</keyword>
<dbReference type="AlphaFoldDB" id="A0A1V4SKA6"/>
<evidence type="ECO:0000313" key="2">
    <source>
        <dbReference type="Proteomes" id="UP000191554"/>
    </source>
</evidence>
<dbReference type="InterPro" id="IPR014958">
    <property type="entry name" value="DGC"/>
</dbReference>
<dbReference type="Pfam" id="PF08859">
    <property type="entry name" value="DGC"/>
    <property type="match status" value="1"/>
</dbReference>